<dbReference type="InterPro" id="IPR008470">
    <property type="entry name" value="Uncharacterised_Ycf33"/>
</dbReference>
<gene>
    <name evidence="2" type="primary">ycf33</name>
    <name evidence="2" type="ordered locus">SYNW2206</name>
</gene>
<dbReference type="AlphaFoldDB" id="Q7U465"/>
<sequence>MREFFLNVTRYPRYLVAFTLGVMNSVAEPLARRRSNPVTAVALIGALISGFISLSLVLRAMVTSAPMA</sequence>
<evidence type="ECO:0008006" key="4">
    <source>
        <dbReference type="Google" id="ProtNLM"/>
    </source>
</evidence>
<evidence type="ECO:0000313" key="2">
    <source>
        <dbReference type="EMBL" id="CAE08721.1"/>
    </source>
</evidence>
<organism evidence="2 3">
    <name type="scientific">Parasynechococcus marenigrum (strain WH8102)</name>
    <dbReference type="NCBI Taxonomy" id="84588"/>
    <lineage>
        <taxon>Bacteria</taxon>
        <taxon>Bacillati</taxon>
        <taxon>Cyanobacteriota</taxon>
        <taxon>Cyanophyceae</taxon>
        <taxon>Synechococcales</taxon>
        <taxon>Prochlorococcaceae</taxon>
        <taxon>Parasynechococcus</taxon>
        <taxon>Parasynechococcus marenigrum</taxon>
    </lineage>
</organism>
<feature type="transmembrane region" description="Helical" evidence="1">
    <location>
        <begin position="37"/>
        <end position="58"/>
    </location>
</feature>
<evidence type="ECO:0000256" key="1">
    <source>
        <dbReference type="SAM" id="Phobius"/>
    </source>
</evidence>
<protein>
    <recommendedName>
        <fullName evidence="4">DUF751 domain-containing protein</fullName>
    </recommendedName>
</protein>
<dbReference type="RefSeq" id="WP_011129062.1">
    <property type="nucleotide sequence ID" value="NC_005070.1"/>
</dbReference>
<keyword evidence="1" id="KW-1133">Transmembrane helix</keyword>
<dbReference type="EMBL" id="BX569695">
    <property type="protein sequence ID" value="CAE08721.1"/>
    <property type="molecule type" value="Genomic_DNA"/>
</dbReference>
<dbReference type="STRING" id="84588.SYNW2206"/>
<dbReference type="KEGG" id="syw:SYNW2206"/>
<evidence type="ECO:0000313" key="3">
    <source>
        <dbReference type="Proteomes" id="UP000001422"/>
    </source>
</evidence>
<keyword evidence="3" id="KW-1185">Reference proteome</keyword>
<reference evidence="2 3" key="1">
    <citation type="journal article" date="2003" name="Nature">
        <title>The genome of a motile marine Synechococcus.</title>
        <authorList>
            <person name="Palenik B."/>
            <person name="Brahamsha B."/>
            <person name="Larimer F."/>
            <person name="Land M."/>
            <person name="Hauser L."/>
            <person name="Chain P."/>
            <person name="Lamerdin J."/>
            <person name="Regala W."/>
            <person name="Allen E.A."/>
            <person name="McCarren J."/>
            <person name="Paulsen I."/>
            <person name="Dufresne A."/>
            <person name="Partensky F."/>
            <person name="Webb E."/>
            <person name="Waterbury J."/>
        </authorList>
    </citation>
    <scope>NUCLEOTIDE SEQUENCE [LARGE SCALE GENOMIC DNA]</scope>
    <source>
        <strain evidence="2 3">WH8102</strain>
    </source>
</reference>
<dbReference type="HOGENOM" id="CLU_189266_0_0_3"/>
<dbReference type="Pfam" id="PF05421">
    <property type="entry name" value="DUF751"/>
    <property type="match status" value="1"/>
</dbReference>
<accession>Q7U465</accession>
<name>Q7U465_PARMW</name>
<keyword evidence="1" id="KW-0812">Transmembrane</keyword>
<proteinExistence type="predicted"/>
<dbReference type="eggNOG" id="ENOG50330BX">
    <property type="taxonomic scope" value="Bacteria"/>
</dbReference>
<keyword evidence="1" id="KW-0472">Membrane</keyword>
<dbReference type="Proteomes" id="UP000001422">
    <property type="component" value="Chromosome"/>
</dbReference>